<sequence>MNLTGSEKVWSTKNTRQRCHKADRVTLGWVASACIAPQKTITKNTCRSGRHRAGRQALPHLLRTMFAQSLMQLFSSLPGYRYRINQHADGLG</sequence>
<organism evidence="1 2">
    <name type="scientific">Nitrosomonas halophila</name>
    <dbReference type="NCBI Taxonomy" id="44576"/>
    <lineage>
        <taxon>Bacteria</taxon>
        <taxon>Pseudomonadati</taxon>
        <taxon>Pseudomonadota</taxon>
        <taxon>Betaproteobacteria</taxon>
        <taxon>Nitrosomonadales</taxon>
        <taxon>Nitrosomonadaceae</taxon>
        <taxon>Nitrosomonas</taxon>
    </lineage>
</organism>
<dbReference type="AlphaFoldDB" id="A0A1H3J5S6"/>
<gene>
    <name evidence="1" type="ORF">SAMN05421881_103029</name>
</gene>
<protein>
    <submittedName>
        <fullName evidence="1">Uncharacterized protein</fullName>
    </submittedName>
</protein>
<proteinExistence type="predicted"/>
<reference evidence="1 2" key="1">
    <citation type="submission" date="2016-10" db="EMBL/GenBank/DDBJ databases">
        <authorList>
            <person name="de Groot N.N."/>
        </authorList>
    </citation>
    <scope>NUCLEOTIDE SEQUENCE [LARGE SCALE GENOMIC DNA]</scope>
    <source>
        <strain evidence="1 2">Nm1</strain>
    </source>
</reference>
<evidence type="ECO:0000313" key="2">
    <source>
        <dbReference type="Proteomes" id="UP000198640"/>
    </source>
</evidence>
<accession>A0A1H3J5S6</accession>
<dbReference type="EMBL" id="FNOY01000030">
    <property type="protein sequence ID" value="SDY35147.1"/>
    <property type="molecule type" value="Genomic_DNA"/>
</dbReference>
<evidence type="ECO:0000313" key="1">
    <source>
        <dbReference type="EMBL" id="SDY35147.1"/>
    </source>
</evidence>
<keyword evidence="2" id="KW-1185">Reference proteome</keyword>
<name>A0A1H3J5S6_9PROT</name>
<dbReference type="Proteomes" id="UP000198640">
    <property type="component" value="Unassembled WGS sequence"/>
</dbReference>